<organism evidence="3 4">
    <name type="scientific">Tritrichomonas foetus</name>
    <dbReference type="NCBI Taxonomy" id="1144522"/>
    <lineage>
        <taxon>Eukaryota</taxon>
        <taxon>Metamonada</taxon>
        <taxon>Parabasalia</taxon>
        <taxon>Tritrichomonadida</taxon>
        <taxon>Tritrichomonadidae</taxon>
        <taxon>Tritrichomonas</taxon>
    </lineage>
</organism>
<dbReference type="InterPro" id="IPR035974">
    <property type="entry name" value="Rap/Ran-GAP_sf"/>
</dbReference>
<accession>A0A1J4L1S4</accession>
<gene>
    <name evidence="3" type="ORF">TRFO_02489</name>
</gene>
<comment type="caution">
    <text evidence="3">The sequence shown here is derived from an EMBL/GenBank/DDBJ whole genome shotgun (WGS) entry which is preliminary data.</text>
</comment>
<evidence type="ECO:0000313" key="3">
    <source>
        <dbReference type="EMBL" id="OHT17471.1"/>
    </source>
</evidence>
<dbReference type="Pfam" id="PF02145">
    <property type="entry name" value="Rap_GAP"/>
    <property type="match status" value="1"/>
</dbReference>
<dbReference type="RefSeq" id="XP_068370607.1">
    <property type="nucleotide sequence ID" value="XM_068490716.1"/>
</dbReference>
<dbReference type="EMBL" id="MLAK01000002">
    <property type="protein sequence ID" value="OHT17471.1"/>
    <property type="molecule type" value="Genomic_DNA"/>
</dbReference>
<dbReference type="InterPro" id="IPR000331">
    <property type="entry name" value="Rap/Ran_GAP_dom"/>
</dbReference>
<dbReference type="InterPro" id="IPR016024">
    <property type="entry name" value="ARM-type_fold"/>
</dbReference>
<proteinExistence type="predicted"/>
<dbReference type="PANTHER" id="PTHR10063:SF11">
    <property type="entry name" value="RHO GTPASE-ACTIVATING PROTEIN CG5521-RELATED"/>
    <property type="match status" value="1"/>
</dbReference>
<dbReference type="PANTHER" id="PTHR10063">
    <property type="entry name" value="TUBERIN"/>
    <property type="match status" value="1"/>
</dbReference>
<name>A0A1J4L1S4_9EUKA</name>
<dbReference type="GO" id="GO:0005096">
    <property type="term" value="F:GTPase activator activity"/>
    <property type="evidence" value="ECO:0007669"/>
    <property type="project" value="UniProtKB-KW"/>
</dbReference>
<dbReference type="AlphaFoldDB" id="A0A1J4L1S4"/>
<evidence type="ECO:0000256" key="1">
    <source>
        <dbReference type="ARBA" id="ARBA00022468"/>
    </source>
</evidence>
<dbReference type="GeneID" id="94825420"/>
<protein>
    <recommendedName>
        <fullName evidence="2">Rap-GAP domain-containing protein</fullName>
    </recommendedName>
</protein>
<dbReference type="GO" id="GO:0051056">
    <property type="term" value="P:regulation of small GTPase mediated signal transduction"/>
    <property type="evidence" value="ECO:0007669"/>
    <property type="project" value="InterPro"/>
</dbReference>
<evidence type="ECO:0000259" key="2">
    <source>
        <dbReference type="PROSITE" id="PS50085"/>
    </source>
</evidence>
<dbReference type="SUPFAM" id="SSF48371">
    <property type="entry name" value="ARM repeat"/>
    <property type="match status" value="1"/>
</dbReference>
<sequence>MTTIQTDQQLLLLTRKLISHYDAQQSQGGVKIDKIMPLLENAKQVCSIYPPISEQQVKPETLDNIKLLFTNFYPYLSDPTLSDHIFQFFVRALAALSFAQQQVPLLFKSFFHQYFFESKKQNAMNLFIATLREFNSVNLIFWWTLLCTKEADEQYLEDLKKFVRLFLKTPTQIIKHSIQNTIIYLLKIIQLNSNISTKREIIRNSLLSTFSIIPKSVDPSNVLSAFRVEGSDSRVEALTVLKLVKEQEDDDLLITILRSFAQLTDNFDVPKSQIPKPDQAIDPNEFNSEDGSWILETLRLRYILSLVNINQTPHSSISYNTLFNEVVEEMTQPVQKKLLIFAAQFDSHNNDVILRFAKDPDYYPVLAKFIGHLGVIFAPIFLKIDEKELNSQSELCKSRNKRMKIDTLEAKLMEDASKIYKDPLRFEKYLCEMKNSKCKYPNDSLVLFLQINPESPWTYDEALKYVKDLIVGSPNESELLSIFISRIATIQSYFIYQNLQIDHHFLASNFFDMCISEMSEERMMTAISIVESSSIFEDFTQQQIDKWIDYVLRGLESVPAVASKIVLFCLTHLAPQSFCLCAPFIKANPKPSIEYLTTFSSIYSICFNFSSLPGRVEMMNSVVNICKDFVLSQPRNEVTLGLIITLLFEELSSECPKVSNDLISLVEAFIDQTDAGKPPPSLRMLNIFPANFDLINRKYPTFFKKLVNCLDKILFNPKTSLSLFHLLLDTLVDTLLCMPDDKADSILIFHNLLKRWSEGPRNYLIRSSIDQFMSRFNRNLTEIIPKEKNNTDLGSAYIINGETSLYKLSFEEDDFVLTSKSKTGSSSYTIKSEFSNPPLETEMNNEIVHEDPIHQQKSDYISSFSNYVDDYVNLDSSSVSEFNNYWNDKLGNLRIVPGDDQARPFGKPVPGYPKFSPNRKEKDEGPEVLYQSKHATAFFESINLSHTTGFSIKRPFPLLDIAASNIFQSPARETLKIGFLYVKKDQTDQNSILKNSWDKASPEFKDFIRSIGNIIDLSTHFGFAGKLDNTGYSNGRYQLYFSSDRFEVMYHVAPLLPTDPNDAQQIYKKRHIGNDNVHIVWSEHTFDYEPTTITSQFNDAHIIVYPIPKSSLFYRVVVYKKSDDYHFGPLQGESIVGIRALPTLVRWTSIFSDRASREKTSTNYKQPNQIFNETMKEIVKIKKGNDE</sequence>
<reference evidence="3" key="1">
    <citation type="submission" date="2016-10" db="EMBL/GenBank/DDBJ databases">
        <authorList>
            <person name="Benchimol M."/>
            <person name="Almeida L.G."/>
            <person name="Vasconcelos A.T."/>
            <person name="Perreira-Neves A."/>
            <person name="Rosa I.A."/>
            <person name="Tasca T."/>
            <person name="Bogo M.R."/>
            <person name="de Souza W."/>
        </authorList>
    </citation>
    <scope>NUCLEOTIDE SEQUENCE [LARGE SCALE GENOMIC DNA]</scope>
    <source>
        <strain evidence="3">K</strain>
    </source>
</reference>
<dbReference type="FunFam" id="3.40.50.11210:FF:000001">
    <property type="entry name" value="Ral GTPase-activating protein subunit alpha-1 isoform 1"/>
    <property type="match status" value="1"/>
</dbReference>
<dbReference type="VEuPathDB" id="TrichDB:TRFO_02489"/>
<dbReference type="GO" id="GO:0005737">
    <property type="term" value="C:cytoplasm"/>
    <property type="evidence" value="ECO:0007669"/>
    <property type="project" value="TreeGrafter"/>
</dbReference>
<dbReference type="InterPro" id="IPR027107">
    <property type="entry name" value="Tuberin/Ral-act_asu"/>
</dbReference>
<dbReference type="GO" id="GO:0005634">
    <property type="term" value="C:nucleus"/>
    <property type="evidence" value="ECO:0007669"/>
    <property type="project" value="InterPro"/>
</dbReference>
<dbReference type="Proteomes" id="UP000179807">
    <property type="component" value="Unassembled WGS sequence"/>
</dbReference>
<evidence type="ECO:0000313" key="4">
    <source>
        <dbReference type="Proteomes" id="UP000179807"/>
    </source>
</evidence>
<dbReference type="SUPFAM" id="SSF111347">
    <property type="entry name" value="Rap/Ran-GAP"/>
    <property type="match status" value="1"/>
</dbReference>
<dbReference type="OrthoDB" id="19311at2759"/>
<keyword evidence="4" id="KW-1185">Reference proteome</keyword>
<dbReference type="Gene3D" id="3.40.50.11210">
    <property type="entry name" value="Rap/Ran-GAP"/>
    <property type="match status" value="1"/>
</dbReference>
<keyword evidence="1" id="KW-0343">GTPase activation</keyword>
<dbReference type="PROSITE" id="PS50085">
    <property type="entry name" value="RAPGAP"/>
    <property type="match status" value="1"/>
</dbReference>
<feature type="domain" description="Rap-GAP" evidence="2">
    <location>
        <begin position="963"/>
        <end position="1178"/>
    </location>
</feature>